<dbReference type="InterPro" id="IPR019301">
    <property type="entry name" value="Flagellar_prot_FlgJ_N"/>
</dbReference>
<keyword evidence="2" id="KW-0282">Flagellum</keyword>
<evidence type="ECO:0000313" key="3">
    <source>
        <dbReference type="Proteomes" id="UP000281343"/>
    </source>
</evidence>
<accession>A0A3L9Y418</accession>
<dbReference type="Proteomes" id="UP000281343">
    <property type="component" value="Unassembled WGS sequence"/>
</dbReference>
<dbReference type="OrthoDB" id="7690273at2"/>
<evidence type="ECO:0000313" key="2">
    <source>
        <dbReference type="EMBL" id="RMA43489.1"/>
    </source>
</evidence>
<keyword evidence="3" id="KW-1185">Reference proteome</keyword>
<keyword evidence="2" id="KW-0969">Cilium</keyword>
<reference evidence="2 3" key="1">
    <citation type="submission" date="2018-10" db="EMBL/GenBank/DDBJ databases">
        <authorList>
            <person name="Jung H.S."/>
            <person name="Jeon C.O."/>
        </authorList>
    </citation>
    <scope>NUCLEOTIDE SEQUENCE [LARGE SCALE GENOMIC DNA]</scope>
    <source>
        <strain evidence="2 3">MA-7-27</strain>
    </source>
</reference>
<comment type="caution">
    <text evidence="2">The sequence shown here is derived from an EMBL/GenBank/DDBJ whole genome shotgun (WGS) entry which is preliminary data.</text>
</comment>
<dbReference type="Pfam" id="PF10135">
    <property type="entry name" value="Rod-binding"/>
    <property type="match status" value="1"/>
</dbReference>
<proteinExistence type="predicted"/>
<dbReference type="EMBL" id="RCNT01000001">
    <property type="protein sequence ID" value="RMA43489.1"/>
    <property type="molecule type" value="Genomic_DNA"/>
</dbReference>
<name>A0A3L9Y418_9RHOB</name>
<evidence type="ECO:0000259" key="1">
    <source>
        <dbReference type="Pfam" id="PF10135"/>
    </source>
</evidence>
<dbReference type="AlphaFoldDB" id="A0A3L9Y418"/>
<keyword evidence="2" id="KW-0966">Cell projection</keyword>
<feature type="domain" description="Flagellar protein FlgJ N-terminal" evidence="1">
    <location>
        <begin position="32"/>
        <end position="72"/>
    </location>
</feature>
<dbReference type="RefSeq" id="WP_121896082.1">
    <property type="nucleotide sequence ID" value="NZ_RCNT01000001.1"/>
</dbReference>
<protein>
    <submittedName>
        <fullName evidence="2">Flagellar biosynthesis protein FlgJ</fullName>
    </submittedName>
</protein>
<gene>
    <name evidence="2" type="ORF">D9R08_00630</name>
</gene>
<organism evidence="2 3">
    <name type="scientific">Rhodophyticola porphyridii</name>
    <dbReference type="NCBI Taxonomy" id="1852017"/>
    <lineage>
        <taxon>Bacteria</taxon>
        <taxon>Pseudomonadati</taxon>
        <taxon>Pseudomonadota</taxon>
        <taxon>Alphaproteobacteria</taxon>
        <taxon>Rhodobacterales</taxon>
        <taxon>Roseobacteraceae</taxon>
        <taxon>Rhodophyticola</taxon>
    </lineage>
</organism>
<sequence>MPPDAEARLRQAAVDLEASFLAEMLKQAKFGEARGAFGGGAGEEQFASFLRLEHARQMAASGGIGLAENLFRSLAARHQGGGSS</sequence>